<reference evidence="1 2" key="1">
    <citation type="submission" date="2012-11" db="EMBL/GenBank/DDBJ databases">
        <title>Genome assembly of Thiorhodococcus sp. AK35.</title>
        <authorList>
            <person name="Nupur N."/>
            <person name="Khatri I."/>
            <person name="Subramanian S."/>
            <person name="Pinnaka A."/>
        </authorList>
    </citation>
    <scope>NUCLEOTIDE SEQUENCE [LARGE SCALE GENOMIC DNA]</scope>
    <source>
        <strain evidence="1 2">AK35</strain>
    </source>
</reference>
<accession>W9VCF7</accession>
<name>W9VCF7_9GAMM</name>
<keyword evidence="2" id="KW-1185">Reference proteome</keyword>
<evidence type="ECO:0000313" key="1">
    <source>
        <dbReference type="EMBL" id="EXJ14671.1"/>
    </source>
</evidence>
<evidence type="ECO:0000313" key="2">
    <source>
        <dbReference type="Proteomes" id="UP000019460"/>
    </source>
</evidence>
<gene>
    <name evidence="1" type="ORF">D779_2200</name>
</gene>
<organism evidence="1 2">
    <name type="scientific">Imhoffiella purpurea</name>
    <dbReference type="NCBI Taxonomy" id="1249627"/>
    <lineage>
        <taxon>Bacteria</taxon>
        <taxon>Pseudomonadati</taxon>
        <taxon>Pseudomonadota</taxon>
        <taxon>Gammaproteobacteria</taxon>
        <taxon>Chromatiales</taxon>
        <taxon>Chromatiaceae</taxon>
        <taxon>Imhoffiella</taxon>
    </lineage>
</organism>
<proteinExistence type="predicted"/>
<protein>
    <submittedName>
        <fullName evidence="1">Uncharacterized protein</fullName>
    </submittedName>
</protein>
<dbReference type="EMBL" id="AONC01000037">
    <property type="protein sequence ID" value="EXJ14671.1"/>
    <property type="molecule type" value="Genomic_DNA"/>
</dbReference>
<sequence length="79" mass="8868">MLVRAHVLVPFEGHDSQIARIASATSRLARIFIETEPLDPVSRVRFRLDEVKRGLRDALSIFAPLSVDFPIALVDQSLQ</sequence>
<dbReference type="Proteomes" id="UP000019460">
    <property type="component" value="Unassembled WGS sequence"/>
</dbReference>
<dbReference type="AlphaFoldDB" id="W9VCF7"/>
<comment type="caution">
    <text evidence="1">The sequence shown here is derived from an EMBL/GenBank/DDBJ whole genome shotgun (WGS) entry which is preliminary data.</text>
</comment>